<name>A0A249P705_9HYPH</name>
<dbReference type="PROSITE" id="PS00717">
    <property type="entry name" value="SIGMA54_1"/>
    <property type="match status" value="1"/>
</dbReference>
<dbReference type="GO" id="GO:0003677">
    <property type="term" value="F:DNA binding"/>
    <property type="evidence" value="ECO:0007669"/>
    <property type="project" value="UniProtKB-KW"/>
</dbReference>
<dbReference type="GO" id="GO:0016779">
    <property type="term" value="F:nucleotidyltransferase activity"/>
    <property type="evidence" value="ECO:0007669"/>
    <property type="project" value="UniProtKB-KW"/>
</dbReference>
<keyword evidence="4 9" id="KW-0548">Nucleotidyltransferase</keyword>
<dbReference type="KEGG" id="esj:SJ05684_c00140"/>
<dbReference type="RefSeq" id="WP_034853748.1">
    <property type="nucleotide sequence ID" value="NZ_AJQT01000033.1"/>
</dbReference>
<dbReference type="PROSITE" id="PS50044">
    <property type="entry name" value="SIGMA54_3"/>
    <property type="match status" value="1"/>
</dbReference>
<proteinExistence type="inferred from homology"/>
<protein>
    <recommendedName>
        <fullName evidence="9">RNA polymerase sigma-54 factor</fullName>
    </recommendedName>
</protein>
<dbReference type="OrthoDB" id="9814402at2"/>
<dbReference type="eggNOG" id="COG1508">
    <property type="taxonomic scope" value="Bacteria"/>
</dbReference>
<dbReference type="EMBL" id="CP023067">
    <property type="protein sequence ID" value="ASY61487.1"/>
    <property type="molecule type" value="Genomic_DNA"/>
</dbReference>
<evidence type="ECO:0000256" key="7">
    <source>
        <dbReference type="ARBA" id="ARBA00023125"/>
    </source>
</evidence>
<evidence type="ECO:0000256" key="2">
    <source>
        <dbReference type="ARBA" id="ARBA00022478"/>
    </source>
</evidence>
<comment type="function">
    <text evidence="9">Sigma factors are initiation factors that promote the attachment of RNA polymerase to specific initiation sites and are then released.</text>
</comment>
<dbReference type="NCBIfam" id="TIGR02395">
    <property type="entry name" value="rpoN_sigma"/>
    <property type="match status" value="1"/>
</dbReference>
<evidence type="ECO:0000259" key="12">
    <source>
        <dbReference type="Pfam" id="PF04963"/>
    </source>
</evidence>
<evidence type="ECO:0000256" key="10">
    <source>
        <dbReference type="SAM" id="MobiDB-lite"/>
    </source>
</evidence>
<accession>A0A249P705</accession>
<dbReference type="Pfam" id="PF04552">
    <property type="entry name" value="Sigma54_DBD"/>
    <property type="match status" value="1"/>
</dbReference>
<dbReference type="PANTHER" id="PTHR32248:SF4">
    <property type="entry name" value="RNA POLYMERASE SIGMA-54 FACTOR"/>
    <property type="match status" value="1"/>
</dbReference>
<evidence type="ECO:0000313" key="14">
    <source>
        <dbReference type="Proteomes" id="UP000217211"/>
    </source>
</evidence>
<organism evidence="13 14">
    <name type="scientific">Sinorhizobium sojae CCBAU 05684</name>
    <dbReference type="NCBI Taxonomy" id="716928"/>
    <lineage>
        <taxon>Bacteria</taxon>
        <taxon>Pseudomonadati</taxon>
        <taxon>Pseudomonadota</taxon>
        <taxon>Alphaproteobacteria</taxon>
        <taxon>Hyphomicrobiales</taxon>
        <taxon>Rhizobiaceae</taxon>
        <taxon>Sinorhizobium/Ensifer group</taxon>
        <taxon>Sinorhizobium</taxon>
    </lineage>
</organism>
<reference evidence="13 14" key="1">
    <citation type="submission" date="2017-08" db="EMBL/GenBank/DDBJ databases">
        <title>Multipartite genome sequences of Sinorhizobium species nodulating soybeans.</title>
        <authorList>
            <person name="Tian C.F."/>
        </authorList>
    </citation>
    <scope>NUCLEOTIDE SEQUENCE [LARGE SCALE GENOMIC DNA]</scope>
    <source>
        <strain evidence="13 14">CCBAU 05684</strain>
    </source>
</reference>
<keyword evidence="3 9" id="KW-0808">Transferase</keyword>
<gene>
    <name evidence="13" type="ORF">SJ05684_c00140</name>
</gene>
<dbReference type="Proteomes" id="UP000217211">
    <property type="component" value="Chromosome"/>
</dbReference>
<evidence type="ECO:0000256" key="3">
    <source>
        <dbReference type="ARBA" id="ARBA00022679"/>
    </source>
</evidence>
<evidence type="ECO:0000256" key="8">
    <source>
        <dbReference type="ARBA" id="ARBA00023163"/>
    </source>
</evidence>
<dbReference type="PIRSF" id="PIRSF000774">
    <property type="entry name" value="RpoN"/>
    <property type="match status" value="1"/>
</dbReference>
<dbReference type="GO" id="GO:0016987">
    <property type="term" value="F:sigma factor activity"/>
    <property type="evidence" value="ECO:0007669"/>
    <property type="project" value="UniProtKB-KW"/>
</dbReference>
<keyword evidence="6 9" id="KW-0731">Sigma factor</keyword>
<comment type="similarity">
    <text evidence="1 9">Belongs to the sigma-54 factor family.</text>
</comment>
<dbReference type="PROSITE" id="PS00718">
    <property type="entry name" value="SIGMA54_2"/>
    <property type="match status" value="1"/>
</dbReference>
<evidence type="ECO:0000259" key="11">
    <source>
        <dbReference type="Pfam" id="PF04552"/>
    </source>
</evidence>
<evidence type="ECO:0000256" key="6">
    <source>
        <dbReference type="ARBA" id="ARBA00023082"/>
    </source>
</evidence>
<keyword evidence="7 9" id="KW-0238">DNA-binding</keyword>
<dbReference type="GO" id="GO:0001216">
    <property type="term" value="F:DNA-binding transcription activator activity"/>
    <property type="evidence" value="ECO:0007669"/>
    <property type="project" value="InterPro"/>
</dbReference>
<evidence type="ECO:0000313" key="13">
    <source>
        <dbReference type="EMBL" id="ASY61487.1"/>
    </source>
</evidence>
<dbReference type="GO" id="GO:0000428">
    <property type="term" value="C:DNA-directed RNA polymerase complex"/>
    <property type="evidence" value="ECO:0007669"/>
    <property type="project" value="UniProtKB-KW"/>
</dbReference>
<dbReference type="AlphaFoldDB" id="A0A249P705"/>
<keyword evidence="8 9" id="KW-0804">Transcription</keyword>
<dbReference type="STRING" id="716928.GCA_000261485_01737"/>
<sequence length="519" mass="57221">MALSASLHLRQSQSLVMTPQLMQSIQLLQMTHLELTQFIAQEVEKNPLLEFQAGEEALVDQDRGEAASPAADRSDGFEEEATGQADLYDSATSRSSERLSVELDSDFANVFPDDTVAQRADAPELLGQWKSMPGAGDGDNGEGYDLDDFVAGRATLRQTLLEQLPFALSAPGDRLIAQHLIDQLDEAGYLHADLAETATRLGAMTEDVTRVLLALQQLDPPGVFARSLSECLAIQLRARNRLDPAMEALIANLELLARRDFASLKKLCGVDEEDLVDMLAEIRKLDPKPGTGFETGITEAIIPDVVVRASPDGGWLVELNPDALPRVLVNHDYFAKISRGSLKNSAEQAFLSECLQNANWLTRSLDQRARTIIKVASEIVRQQDSFLLNGVDHLRPMNLRIVADAIKMHESTVSRVTSNKYVLTPRGLFELKYFFTVSIGSAENGDAHSAESVRHRIRTMINEESADAVLSDDDIVDLLKKTGVDIARRTVAKYRESMNIPSSVQRRREKRALAKAAGF</sequence>
<dbReference type="InterPro" id="IPR038709">
    <property type="entry name" value="RpoN_core-bd_sf"/>
</dbReference>
<dbReference type="InterPro" id="IPR007634">
    <property type="entry name" value="RNA_pol_sigma_54_DNA-bd"/>
</dbReference>
<dbReference type="GO" id="GO:0006352">
    <property type="term" value="P:DNA-templated transcription initiation"/>
    <property type="evidence" value="ECO:0007669"/>
    <property type="project" value="InterPro"/>
</dbReference>
<keyword evidence="5 9" id="KW-0805">Transcription regulation</keyword>
<dbReference type="PANTHER" id="PTHR32248">
    <property type="entry name" value="RNA POLYMERASE SIGMA-54 FACTOR"/>
    <property type="match status" value="1"/>
</dbReference>
<dbReference type="NCBIfam" id="NF009118">
    <property type="entry name" value="PRK12469.1"/>
    <property type="match status" value="1"/>
</dbReference>
<feature type="domain" description="RNA polymerase sigma factor 54 DNA-binding" evidence="11">
    <location>
        <begin position="349"/>
        <end position="508"/>
    </location>
</feature>
<dbReference type="NCBIfam" id="NF004596">
    <property type="entry name" value="PRK05932.1-3"/>
    <property type="match status" value="1"/>
</dbReference>
<dbReference type="Pfam" id="PF04963">
    <property type="entry name" value="Sigma54_CBD"/>
    <property type="match status" value="1"/>
</dbReference>
<dbReference type="PRINTS" id="PR00045">
    <property type="entry name" value="SIGMA54FCT"/>
</dbReference>
<feature type="domain" description="RNA polymerase sigma factor 54 core-binding" evidence="12">
    <location>
        <begin position="147"/>
        <end position="333"/>
    </location>
</feature>
<dbReference type="InterPro" id="IPR007046">
    <property type="entry name" value="RNA_pol_sigma_54_core-bd"/>
</dbReference>
<dbReference type="InterPro" id="IPR000394">
    <property type="entry name" value="RNA_pol_sigma_54"/>
</dbReference>
<dbReference type="Gene3D" id="1.10.10.1330">
    <property type="entry name" value="RNA polymerase sigma-54 factor, core-binding domain"/>
    <property type="match status" value="1"/>
</dbReference>
<dbReference type="Pfam" id="PF00309">
    <property type="entry name" value="Sigma54_AID"/>
    <property type="match status" value="1"/>
</dbReference>
<evidence type="ECO:0000256" key="9">
    <source>
        <dbReference type="PIRNR" id="PIRNR000774"/>
    </source>
</evidence>
<keyword evidence="2 9" id="KW-0240">DNA-directed RNA polymerase</keyword>
<dbReference type="Gene3D" id="1.10.10.60">
    <property type="entry name" value="Homeodomain-like"/>
    <property type="match status" value="1"/>
</dbReference>
<keyword evidence="14" id="KW-1185">Reference proteome</keyword>
<evidence type="ECO:0000256" key="5">
    <source>
        <dbReference type="ARBA" id="ARBA00023015"/>
    </source>
</evidence>
<evidence type="ECO:0000256" key="1">
    <source>
        <dbReference type="ARBA" id="ARBA00008798"/>
    </source>
</evidence>
<evidence type="ECO:0000256" key="4">
    <source>
        <dbReference type="ARBA" id="ARBA00022695"/>
    </source>
</evidence>
<feature type="region of interest" description="Disordered" evidence="10">
    <location>
        <begin position="57"/>
        <end position="93"/>
    </location>
</feature>